<dbReference type="EC" id="2.7.4.2" evidence="3 13"/>
<keyword evidence="11 13" id="KW-0753">Steroid metabolism</keyword>
<evidence type="ECO:0000256" key="10">
    <source>
        <dbReference type="ARBA" id="ARBA00023098"/>
    </source>
</evidence>
<dbReference type="GO" id="GO:0004631">
    <property type="term" value="F:phosphomevalonate kinase activity"/>
    <property type="evidence" value="ECO:0007669"/>
    <property type="project" value="UniProtKB-UniRule"/>
</dbReference>
<evidence type="ECO:0000256" key="9">
    <source>
        <dbReference type="ARBA" id="ARBA00022955"/>
    </source>
</evidence>
<keyword evidence="5 13" id="KW-0808">Transferase</keyword>
<dbReference type="Gene3D" id="3.30.230.10">
    <property type="match status" value="1"/>
</dbReference>
<evidence type="ECO:0000256" key="4">
    <source>
        <dbReference type="ARBA" id="ARBA00022516"/>
    </source>
</evidence>
<dbReference type="PIRSF" id="PIRSF017288">
    <property type="entry name" value="PMK_GHMP_euk"/>
    <property type="match status" value="1"/>
</dbReference>
<dbReference type="GO" id="GO:0005524">
    <property type="term" value="F:ATP binding"/>
    <property type="evidence" value="ECO:0007669"/>
    <property type="project" value="UniProtKB-UniRule"/>
</dbReference>
<dbReference type="GO" id="GO:0019287">
    <property type="term" value="P:isopentenyl diphosphate biosynthetic process, mevalonate pathway"/>
    <property type="evidence" value="ECO:0007669"/>
    <property type="project" value="UniProtKB-UniRule"/>
</dbReference>
<dbReference type="InterPro" id="IPR035102">
    <property type="entry name" value="Phosphomevalonate_kinase"/>
</dbReference>
<evidence type="ECO:0000256" key="1">
    <source>
        <dbReference type="ARBA" id="ARBA00005017"/>
    </source>
</evidence>
<dbReference type="Pfam" id="PF00288">
    <property type="entry name" value="GHMP_kinases_N"/>
    <property type="match status" value="1"/>
</dbReference>
<dbReference type="GO" id="GO:0006696">
    <property type="term" value="P:ergosterol biosynthetic process"/>
    <property type="evidence" value="ECO:0007669"/>
    <property type="project" value="TreeGrafter"/>
</dbReference>
<reference evidence="16" key="2">
    <citation type="submission" date="2015-01" db="EMBL/GenBank/DDBJ databases">
        <title>Evolutionary Origins and Diversification of the Mycorrhizal Mutualists.</title>
        <authorList>
            <consortium name="DOE Joint Genome Institute"/>
            <consortium name="Mycorrhizal Genomics Consortium"/>
            <person name="Kohler A."/>
            <person name="Kuo A."/>
            <person name="Nagy L.G."/>
            <person name="Floudas D."/>
            <person name="Copeland A."/>
            <person name="Barry K.W."/>
            <person name="Cichocki N."/>
            <person name="Veneault-Fourrey C."/>
            <person name="LaButti K."/>
            <person name="Lindquist E.A."/>
            <person name="Lipzen A."/>
            <person name="Lundell T."/>
            <person name="Morin E."/>
            <person name="Murat C."/>
            <person name="Riley R."/>
            <person name="Ohm R."/>
            <person name="Sun H."/>
            <person name="Tunlid A."/>
            <person name="Henrissat B."/>
            <person name="Grigoriev I.V."/>
            <person name="Hibbett D.S."/>
            <person name="Martin F."/>
        </authorList>
    </citation>
    <scope>NUCLEOTIDE SEQUENCE [LARGE SCALE GENOMIC DNA]</scope>
    <source>
        <strain evidence="16">MAFF 305830</strain>
    </source>
</reference>
<gene>
    <name evidence="15" type="ORF">M408DRAFT_15505</name>
</gene>
<keyword evidence="16" id="KW-1185">Reference proteome</keyword>
<dbReference type="STRING" id="933852.A0A0C2WWN1"/>
<dbReference type="Proteomes" id="UP000054097">
    <property type="component" value="Unassembled WGS sequence"/>
</dbReference>
<evidence type="ECO:0000256" key="3">
    <source>
        <dbReference type="ARBA" id="ARBA00012958"/>
    </source>
</evidence>
<evidence type="ECO:0000256" key="12">
    <source>
        <dbReference type="ARBA" id="ARBA00029326"/>
    </source>
</evidence>
<evidence type="ECO:0000313" key="15">
    <source>
        <dbReference type="EMBL" id="KIM30528.1"/>
    </source>
</evidence>
<dbReference type="InterPro" id="IPR006204">
    <property type="entry name" value="GHMP_kinase_N_dom"/>
</dbReference>
<dbReference type="EMBL" id="KN824284">
    <property type="protein sequence ID" value="KIM30528.1"/>
    <property type="molecule type" value="Genomic_DNA"/>
</dbReference>
<evidence type="ECO:0000256" key="7">
    <source>
        <dbReference type="ARBA" id="ARBA00022777"/>
    </source>
</evidence>
<proteinExistence type="inferred from homology"/>
<keyword evidence="4 13" id="KW-0444">Lipid biosynthesis</keyword>
<evidence type="ECO:0000256" key="5">
    <source>
        <dbReference type="ARBA" id="ARBA00022679"/>
    </source>
</evidence>
<dbReference type="PANTHER" id="PTHR31814">
    <property type="match status" value="1"/>
</dbReference>
<dbReference type="GO" id="GO:0005777">
    <property type="term" value="C:peroxisome"/>
    <property type="evidence" value="ECO:0007669"/>
    <property type="project" value="TreeGrafter"/>
</dbReference>
<feature type="domain" description="GHMP kinase N-terminal" evidence="14">
    <location>
        <begin position="161"/>
        <end position="229"/>
    </location>
</feature>
<comment type="pathway">
    <text evidence="1 13">Isoprenoid biosynthesis; isopentenyl diphosphate biosynthesis via mevalonate pathway; isopentenyl diphosphate from (R)-mevalonate: step 2/3.</text>
</comment>
<name>A0A0C2WWN1_SERVB</name>
<dbReference type="GO" id="GO:0010142">
    <property type="term" value="P:farnesyl diphosphate biosynthetic process, mevalonate pathway"/>
    <property type="evidence" value="ECO:0007669"/>
    <property type="project" value="TreeGrafter"/>
</dbReference>
<accession>A0A0C2WWN1</accession>
<dbReference type="InterPro" id="IPR016005">
    <property type="entry name" value="Erg8"/>
</dbReference>
<keyword evidence="10 13" id="KW-0443">Lipid metabolism</keyword>
<dbReference type="AlphaFoldDB" id="A0A0C2WWN1"/>
<evidence type="ECO:0000313" key="16">
    <source>
        <dbReference type="Proteomes" id="UP000054097"/>
    </source>
</evidence>
<comment type="similarity">
    <text evidence="2 13">Belongs to the GHMP kinase family. Mevalonate kinase subfamily.</text>
</comment>
<keyword evidence="9 13" id="KW-0752">Steroid biosynthesis</keyword>
<evidence type="ECO:0000256" key="13">
    <source>
        <dbReference type="PIRNR" id="PIRNR017288"/>
    </source>
</evidence>
<evidence type="ECO:0000256" key="11">
    <source>
        <dbReference type="ARBA" id="ARBA00023221"/>
    </source>
</evidence>
<dbReference type="UniPathway" id="UPA00057">
    <property type="reaction ID" value="UER00099"/>
</dbReference>
<evidence type="ECO:0000259" key="14">
    <source>
        <dbReference type="Pfam" id="PF00288"/>
    </source>
</evidence>
<keyword evidence="6" id="KW-0547">Nucleotide-binding</keyword>
<dbReference type="SUPFAM" id="SSF54211">
    <property type="entry name" value="Ribosomal protein S5 domain 2-like"/>
    <property type="match status" value="1"/>
</dbReference>
<keyword evidence="7 13" id="KW-0418">Kinase</keyword>
<sequence length="480" mass="52034">MTVVSAPGKVLIAGGYLVLEQQFSGLVVAATSRFYTVIETGQRSNRVRVRSPQFINAEWGYDITIPDNGSVQASPIALDGAPLGKNKFVHLAIERTLRVIKELQGVDRLTAGLSQGLNIAILGDNDFYSQRAQLGEGPRNLESLKRLEPFIPLKVSIEKVHKTGMGSSAALITSLVGALLVHFNAVDPTKFSNMEDKGLRLVHNVAQYIHCLAQGKVGSGFDVASAIFGTHVYTRFNSAVIKPLMDDTESSSALLPTLSPDNAQWDYKIGNFRLPPHTRLLLADVEAGSNTPSMARGVLDWRKKNQKEAETLWNSLNSGNMELVDVLGRLVDGFNDNKGAYTEVVRQLVVKAASDVCPLVFFNPKTRSNMKEMGVLSKVDIEPNSQTALLDACIEKHGVIGGGVPGAGGYDAIWILVLDPSQDSSRSSAIDQVEKVWLDWNKDGTSVTPLLAEASNERGLRVEMASEVKGLLEAIAKRDA</sequence>
<evidence type="ECO:0000256" key="8">
    <source>
        <dbReference type="ARBA" id="ARBA00022840"/>
    </source>
</evidence>
<reference evidence="15 16" key="1">
    <citation type="submission" date="2014-04" db="EMBL/GenBank/DDBJ databases">
        <authorList>
            <consortium name="DOE Joint Genome Institute"/>
            <person name="Kuo A."/>
            <person name="Zuccaro A."/>
            <person name="Kohler A."/>
            <person name="Nagy L.G."/>
            <person name="Floudas D."/>
            <person name="Copeland A."/>
            <person name="Barry K.W."/>
            <person name="Cichocki N."/>
            <person name="Veneault-Fourrey C."/>
            <person name="LaButti K."/>
            <person name="Lindquist E.A."/>
            <person name="Lipzen A."/>
            <person name="Lundell T."/>
            <person name="Morin E."/>
            <person name="Murat C."/>
            <person name="Sun H."/>
            <person name="Tunlid A."/>
            <person name="Henrissat B."/>
            <person name="Grigoriev I.V."/>
            <person name="Hibbett D.S."/>
            <person name="Martin F."/>
            <person name="Nordberg H.P."/>
            <person name="Cantor M.N."/>
            <person name="Hua S.X."/>
        </authorList>
    </citation>
    <scope>NUCLEOTIDE SEQUENCE [LARGE SCALE GENOMIC DNA]</scope>
    <source>
        <strain evidence="15 16">MAFF 305830</strain>
    </source>
</reference>
<comment type="catalytic activity">
    <reaction evidence="12">
        <text>(R)-5-phosphomevalonate + ATP = (R)-5-diphosphomevalonate + ADP</text>
        <dbReference type="Rhea" id="RHEA:16341"/>
        <dbReference type="ChEBI" id="CHEBI:30616"/>
        <dbReference type="ChEBI" id="CHEBI:57557"/>
        <dbReference type="ChEBI" id="CHEBI:58146"/>
        <dbReference type="ChEBI" id="CHEBI:456216"/>
        <dbReference type="EC" id="2.7.4.2"/>
    </reaction>
    <physiologicalReaction direction="left-to-right" evidence="12">
        <dbReference type="Rhea" id="RHEA:16342"/>
    </physiologicalReaction>
</comment>
<evidence type="ECO:0000256" key="6">
    <source>
        <dbReference type="ARBA" id="ARBA00022741"/>
    </source>
</evidence>
<dbReference type="InterPro" id="IPR020568">
    <property type="entry name" value="Ribosomal_Su5_D2-typ_SF"/>
</dbReference>
<dbReference type="HOGENOM" id="CLU_022059_1_0_1"/>
<dbReference type="PANTHER" id="PTHR31814:SF2">
    <property type="entry name" value="PHOSPHOMEVALONATE KINASE"/>
    <property type="match status" value="1"/>
</dbReference>
<dbReference type="OrthoDB" id="10262935at2759"/>
<evidence type="ECO:0000256" key="2">
    <source>
        <dbReference type="ARBA" id="ARBA00006495"/>
    </source>
</evidence>
<organism evidence="15 16">
    <name type="scientific">Serendipita vermifera MAFF 305830</name>
    <dbReference type="NCBI Taxonomy" id="933852"/>
    <lineage>
        <taxon>Eukaryota</taxon>
        <taxon>Fungi</taxon>
        <taxon>Dikarya</taxon>
        <taxon>Basidiomycota</taxon>
        <taxon>Agaricomycotina</taxon>
        <taxon>Agaricomycetes</taxon>
        <taxon>Sebacinales</taxon>
        <taxon>Serendipitaceae</taxon>
        <taxon>Serendipita</taxon>
    </lineage>
</organism>
<dbReference type="InterPro" id="IPR014721">
    <property type="entry name" value="Ribsml_uS5_D2-typ_fold_subgr"/>
</dbReference>
<keyword evidence="8" id="KW-0067">ATP-binding</keyword>
<protein>
    <recommendedName>
        <fullName evidence="3 13">Phosphomevalonate kinase</fullName>
        <ecNumber evidence="3 13">2.7.4.2</ecNumber>
    </recommendedName>
</protein>